<dbReference type="Pfam" id="PF15293">
    <property type="entry name" value="NUFIP2"/>
    <property type="match status" value="1"/>
</dbReference>
<feature type="compositionally biased region" description="Low complexity" evidence="1">
    <location>
        <begin position="156"/>
        <end position="168"/>
    </location>
</feature>
<feature type="compositionally biased region" description="Polar residues" evidence="1">
    <location>
        <begin position="651"/>
        <end position="664"/>
    </location>
</feature>
<feature type="compositionally biased region" description="Basic residues" evidence="1">
    <location>
        <begin position="183"/>
        <end position="199"/>
    </location>
</feature>
<dbReference type="AlphaFoldDB" id="G3WVA3"/>
<gene>
    <name evidence="2" type="primary">NUFIP2</name>
</gene>
<dbReference type="FunCoup" id="G3WVA3">
    <property type="interactions" value="3438"/>
</dbReference>
<reference evidence="2" key="2">
    <citation type="submission" date="2025-08" db="UniProtKB">
        <authorList>
            <consortium name="Ensembl"/>
        </authorList>
    </citation>
    <scope>IDENTIFICATION</scope>
</reference>
<name>G3WVA3_SARHA</name>
<feature type="region of interest" description="Disordered" evidence="1">
    <location>
        <begin position="259"/>
        <end position="360"/>
    </location>
</feature>
<keyword evidence="3" id="KW-1185">Reference proteome</keyword>
<feature type="compositionally biased region" description="Basic and acidic residues" evidence="1">
    <location>
        <begin position="423"/>
        <end position="446"/>
    </location>
</feature>
<protein>
    <submittedName>
        <fullName evidence="2">Nuclear FMR1 interacting protein 2</fullName>
    </submittedName>
</protein>
<dbReference type="GeneTree" id="ENSGT00440000038328"/>
<dbReference type="Ensembl" id="ENSSHAT00000019515.2">
    <property type="protein sequence ID" value="ENSSHAP00000019358.2"/>
    <property type="gene ID" value="ENSSHAG00000016442.2"/>
</dbReference>
<feature type="compositionally biased region" description="Low complexity" evidence="1">
    <location>
        <begin position="217"/>
        <end position="235"/>
    </location>
</feature>
<dbReference type="GO" id="GO:0005829">
    <property type="term" value="C:cytosol"/>
    <property type="evidence" value="ECO:0007669"/>
    <property type="project" value="Ensembl"/>
</dbReference>
<dbReference type="GO" id="GO:0016604">
    <property type="term" value="C:nuclear body"/>
    <property type="evidence" value="ECO:0007669"/>
    <property type="project" value="Ensembl"/>
</dbReference>
<dbReference type="eggNOG" id="ENOG502QPMD">
    <property type="taxonomic scope" value="Eukaryota"/>
</dbReference>
<feature type="compositionally biased region" description="Gly residues" evidence="1">
    <location>
        <begin position="304"/>
        <end position="314"/>
    </location>
</feature>
<feature type="compositionally biased region" description="Pro residues" evidence="1">
    <location>
        <begin position="7"/>
        <end position="16"/>
    </location>
</feature>
<feature type="compositionally biased region" description="Polar residues" evidence="1">
    <location>
        <begin position="447"/>
        <end position="462"/>
    </location>
</feature>
<dbReference type="InParanoid" id="G3WVA3"/>
<reference evidence="2 3" key="1">
    <citation type="journal article" date="2011" name="Proc. Natl. Acad. Sci. U.S.A.">
        <title>Genetic diversity and population structure of the endangered marsupial Sarcophilus harrisii (Tasmanian devil).</title>
        <authorList>
            <person name="Miller W."/>
            <person name="Hayes V.M."/>
            <person name="Ratan A."/>
            <person name="Petersen D.C."/>
            <person name="Wittekindt N.E."/>
            <person name="Miller J."/>
            <person name="Walenz B."/>
            <person name="Knight J."/>
            <person name="Qi J."/>
            <person name="Zhao F."/>
            <person name="Wang Q."/>
            <person name="Bedoya-Reina O.C."/>
            <person name="Katiyar N."/>
            <person name="Tomsho L.P."/>
            <person name="Kasson L.M."/>
            <person name="Hardie R.A."/>
            <person name="Woodbridge P."/>
            <person name="Tindall E.A."/>
            <person name="Bertelsen M.F."/>
            <person name="Dixon D."/>
            <person name="Pyecroft S."/>
            <person name="Helgen K.M."/>
            <person name="Lesk A.M."/>
            <person name="Pringle T.H."/>
            <person name="Patterson N."/>
            <person name="Zhang Y."/>
            <person name="Kreiss A."/>
            <person name="Woods G.M."/>
            <person name="Jones M.E."/>
            <person name="Schuster S.C."/>
        </authorList>
    </citation>
    <scope>NUCLEOTIDE SEQUENCE [LARGE SCALE GENOMIC DNA]</scope>
</reference>
<proteinExistence type="predicted"/>
<feature type="compositionally biased region" description="Basic and acidic residues" evidence="1">
    <location>
        <begin position="525"/>
        <end position="539"/>
    </location>
</feature>
<evidence type="ECO:0000313" key="3">
    <source>
        <dbReference type="Proteomes" id="UP000007648"/>
    </source>
</evidence>
<evidence type="ECO:0000313" key="2">
    <source>
        <dbReference type="Ensembl" id="ENSSHAP00000019358.2"/>
    </source>
</evidence>
<dbReference type="GO" id="GO:0010494">
    <property type="term" value="C:cytoplasmic stress granule"/>
    <property type="evidence" value="ECO:0007669"/>
    <property type="project" value="Ensembl"/>
</dbReference>
<evidence type="ECO:0000256" key="1">
    <source>
        <dbReference type="SAM" id="MobiDB-lite"/>
    </source>
</evidence>
<dbReference type="Proteomes" id="UP000007648">
    <property type="component" value="Unassembled WGS sequence"/>
</dbReference>
<feature type="compositionally biased region" description="Low complexity" evidence="1">
    <location>
        <begin position="35"/>
        <end position="47"/>
    </location>
</feature>
<dbReference type="PANTHER" id="PTHR28333">
    <property type="entry name" value="NUCLEAR FRAGILE X MENTAL RETARDATION-INTERACTING PROTEIN 2"/>
    <property type="match status" value="1"/>
</dbReference>
<feature type="region of interest" description="Disordered" evidence="1">
    <location>
        <begin position="419"/>
        <end position="499"/>
    </location>
</feature>
<feature type="compositionally biased region" description="Basic residues" evidence="1">
    <location>
        <begin position="485"/>
        <end position="494"/>
    </location>
</feature>
<feature type="region of interest" description="Disordered" evidence="1">
    <location>
        <begin position="512"/>
        <end position="593"/>
    </location>
</feature>
<feature type="region of interest" description="Disordered" evidence="1">
    <location>
        <begin position="634"/>
        <end position="664"/>
    </location>
</feature>
<dbReference type="GO" id="GO:0003723">
    <property type="term" value="F:RNA binding"/>
    <property type="evidence" value="ECO:0007669"/>
    <property type="project" value="Ensembl"/>
</dbReference>
<feature type="compositionally biased region" description="Low complexity" evidence="1">
    <location>
        <begin position="636"/>
        <end position="650"/>
    </location>
</feature>
<reference evidence="2" key="3">
    <citation type="submission" date="2025-09" db="UniProtKB">
        <authorList>
            <consortium name="Ensembl"/>
        </authorList>
    </citation>
    <scope>IDENTIFICATION</scope>
</reference>
<sequence>MEEKPGQPQPQPPPPQHSSSSSSSSSSHSHHQHPHQQQPQQQQQQAPPAAPLPPHHHHHHHYYYYNHNHNHHHHHQHHQQPHQYLQHGPDGGSPKAQPKPLRHEPKHALQPHQEAPKKKTGPGARGAPAGLRGHGDTLPRRCSRPCFRPAAGVTFPGSRPAGPAALPRGPRPRPGRRPPLPRGPRRRPAPAHLWPRRGCGRGAAGEVGPPGSGPGCRAPAASRRARPLSWRAGPGPRRGRAAGMFSARRGAASCPPCWEPIPVTGPGPRGGAPRARRVPRPPSPSPGPAAAWPGLGDPAAAGRPGAGGGWGVGPRGERRPRGLLPCPARPGSARGVSRGLPARQGRWLAGPAGGGGYGELNGNAGEREILKSLGSDEATNPITRVLNGNQQAIDTNLNPKQTVKTSTFGKAGIKTKNFIQKNSMDKKNEKSYESKPRDNQSIDKTDTVSIPNGVVTNNSGYITNGYVGRGADNDGSGSESGYTTPKKRKARRNSAKGCENLNLVQDKIMQQESNPPNFKQGLDTFKPDYSEQKGNRGDGSKPIWKYEPGSGGAGRGKPGVGDVQRKNVDAKPSGSSKKFDDRPKIKHTTAVASKEDSWTLFKPPPVFPVDNSSAKIVPKISYASKVKENLNKAAQSPSVSPLSLSSSSPSAGETQAQTSSRLSQVPMSAMKSVTSANFSNGPVLAGTEGSLYSPGNQPLLTTAASTVTPTPSGTETILQDMSITSAAVEQIKPSLFIYPSNMQTVLLGAAQVDLPSQTDQQNLGDIFQNQWGLSFINEPSAGPETVIGKSTEHKVMEVTFQGEYPATLVSQGAEIIPSGTEHPVFPKAYELDKRTSPQVLGGILRPGTAIEAGALTLEPSLTGDLQKADISSQGALVFLSKDYEIENPLASPTNTLLASAKEQRYQRGLERKDSWGSFDLRAAIVYHTKEMESIWNLQKQDPQRIITYDEAMDSPDQ</sequence>
<feature type="compositionally biased region" description="Gly residues" evidence="1">
    <location>
        <begin position="549"/>
        <end position="559"/>
    </location>
</feature>
<feature type="compositionally biased region" description="Basic residues" evidence="1">
    <location>
        <begin position="54"/>
        <end position="80"/>
    </location>
</feature>
<feature type="compositionally biased region" description="Low complexity" evidence="1">
    <location>
        <begin position="288"/>
        <end position="303"/>
    </location>
</feature>
<feature type="compositionally biased region" description="Low complexity" evidence="1">
    <location>
        <begin position="17"/>
        <end position="27"/>
    </location>
</feature>
<dbReference type="InterPro" id="IPR032747">
    <property type="entry name" value="NUFIP2"/>
</dbReference>
<dbReference type="STRING" id="9305.ENSSHAP00000019358"/>
<feature type="compositionally biased region" description="Low complexity" evidence="1">
    <location>
        <begin position="121"/>
        <end position="130"/>
    </location>
</feature>
<dbReference type="GO" id="GO:0005840">
    <property type="term" value="C:ribosome"/>
    <property type="evidence" value="ECO:0007669"/>
    <property type="project" value="Ensembl"/>
</dbReference>
<dbReference type="PANTHER" id="PTHR28333:SF2">
    <property type="entry name" value="FMR1-INTERACTING PROTEIN NUFIP2"/>
    <property type="match status" value="1"/>
</dbReference>
<accession>G3WVA3</accession>
<feature type="compositionally biased region" description="Gly residues" evidence="1">
    <location>
        <begin position="200"/>
        <end position="214"/>
    </location>
</feature>
<dbReference type="HOGENOM" id="CLU_020745_0_0_1"/>
<feature type="region of interest" description="Disordered" evidence="1">
    <location>
        <begin position="1"/>
        <end position="239"/>
    </location>
</feature>
<organism evidence="2 3">
    <name type="scientific">Sarcophilus harrisii</name>
    <name type="common">Tasmanian devil</name>
    <name type="synonym">Sarcophilus laniarius</name>
    <dbReference type="NCBI Taxonomy" id="9305"/>
    <lineage>
        <taxon>Eukaryota</taxon>
        <taxon>Metazoa</taxon>
        <taxon>Chordata</taxon>
        <taxon>Craniata</taxon>
        <taxon>Vertebrata</taxon>
        <taxon>Euteleostomi</taxon>
        <taxon>Mammalia</taxon>
        <taxon>Metatheria</taxon>
        <taxon>Dasyuromorphia</taxon>
        <taxon>Dasyuridae</taxon>
        <taxon>Sarcophilus</taxon>
    </lineage>
</organism>